<dbReference type="Pfam" id="PF00412">
    <property type="entry name" value="LIM"/>
    <property type="match status" value="4"/>
</dbReference>
<dbReference type="FunFam" id="2.10.110.10:FF:000009">
    <property type="entry name" value="Paxillin isoform 1"/>
    <property type="match status" value="1"/>
</dbReference>
<proteinExistence type="predicted"/>
<feature type="domain" description="LIM zinc-binding" evidence="11">
    <location>
        <begin position="296"/>
        <end position="355"/>
    </location>
</feature>
<dbReference type="InterPro" id="IPR001781">
    <property type="entry name" value="Znf_LIM"/>
</dbReference>
<evidence type="ECO:0000256" key="2">
    <source>
        <dbReference type="ARBA" id="ARBA00004496"/>
    </source>
</evidence>
<name>A0A0D2WU78_CAPO3</name>
<evidence type="ECO:0000256" key="8">
    <source>
        <dbReference type="ARBA" id="ARBA00022949"/>
    </source>
</evidence>
<evidence type="ECO:0000256" key="4">
    <source>
        <dbReference type="ARBA" id="ARBA00022553"/>
    </source>
</evidence>
<dbReference type="GO" id="GO:0046872">
    <property type="term" value="F:metal ion binding"/>
    <property type="evidence" value="ECO:0007669"/>
    <property type="project" value="UniProtKB-KW"/>
</dbReference>
<comment type="subcellular location">
    <subcellularLocation>
        <location evidence="1">Cell junction</location>
    </subcellularLocation>
    <subcellularLocation>
        <location evidence="2">Cytoplasm</location>
    </subcellularLocation>
</comment>
<dbReference type="eggNOG" id="KOG1703">
    <property type="taxonomic scope" value="Eukaryota"/>
</dbReference>
<reference evidence="13" key="1">
    <citation type="submission" date="2011-02" db="EMBL/GenBank/DDBJ databases">
        <title>The Genome Sequence of Capsaspora owczarzaki ATCC 30864.</title>
        <authorList>
            <person name="Russ C."/>
            <person name="Cuomo C."/>
            <person name="Burger G."/>
            <person name="Gray M.W."/>
            <person name="Holland P.W.H."/>
            <person name="King N."/>
            <person name="Lang F.B.F."/>
            <person name="Roger A.J."/>
            <person name="Ruiz-Trillo I."/>
            <person name="Young S.K."/>
            <person name="Zeng Q."/>
            <person name="Gargeya S."/>
            <person name="Alvarado L."/>
            <person name="Berlin A."/>
            <person name="Chapman S.B."/>
            <person name="Chen Z."/>
            <person name="Freedman E."/>
            <person name="Gellesch M."/>
            <person name="Goldberg J."/>
            <person name="Griggs A."/>
            <person name="Gujja S."/>
            <person name="Heilman E."/>
            <person name="Heiman D."/>
            <person name="Howarth C."/>
            <person name="Mehta T."/>
            <person name="Neiman D."/>
            <person name="Pearson M."/>
            <person name="Roberts A."/>
            <person name="Saif S."/>
            <person name="Shea T."/>
            <person name="Shenoy N."/>
            <person name="Sisk P."/>
            <person name="Stolte C."/>
            <person name="Sykes S."/>
            <person name="White J."/>
            <person name="Yandava C."/>
            <person name="Haas B."/>
            <person name="Nusbaum C."/>
            <person name="Birren B."/>
        </authorList>
    </citation>
    <scope>NUCLEOTIDE SEQUENCE</scope>
    <source>
        <strain evidence="13">ATCC 30864</strain>
    </source>
</reference>
<keyword evidence="6" id="KW-0677">Repeat</keyword>
<keyword evidence="9 10" id="KW-0440">LIM domain</keyword>
<dbReference type="SUPFAM" id="SSF57716">
    <property type="entry name" value="Glucocorticoid receptor-like (DNA-binding domain)"/>
    <property type="match status" value="5"/>
</dbReference>
<dbReference type="CDD" id="cd09338">
    <property type="entry name" value="LIM3_Paxillin_like"/>
    <property type="match status" value="1"/>
</dbReference>
<evidence type="ECO:0000256" key="10">
    <source>
        <dbReference type="PROSITE-ProRule" id="PRU00125"/>
    </source>
</evidence>
<feature type="domain" description="LIM zinc-binding" evidence="11">
    <location>
        <begin position="238"/>
        <end position="295"/>
    </location>
</feature>
<dbReference type="FunFam" id="2.10.110.10:FF:000008">
    <property type="entry name" value="Paxillin isoform 1"/>
    <property type="match status" value="1"/>
</dbReference>
<keyword evidence="4" id="KW-0597">Phosphoprotein</keyword>
<evidence type="ECO:0000259" key="11">
    <source>
        <dbReference type="PROSITE" id="PS50023"/>
    </source>
</evidence>
<evidence type="ECO:0000256" key="6">
    <source>
        <dbReference type="ARBA" id="ARBA00022737"/>
    </source>
</evidence>
<dbReference type="PROSITE" id="PS50023">
    <property type="entry name" value="LIM_DOMAIN_2"/>
    <property type="match status" value="4"/>
</dbReference>
<dbReference type="EMBL" id="KE346370">
    <property type="protein sequence ID" value="KJE96140.1"/>
    <property type="molecule type" value="Genomic_DNA"/>
</dbReference>
<dbReference type="AlphaFoldDB" id="A0A0D2WU78"/>
<dbReference type="FunFam" id="2.10.110.10:FF:000018">
    <property type="entry name" value="Paxillin isoform 1"/>
    <property type="match status" value="1"/>
</dbReference>
<evidence type="ECO:0000256" key="5">
    <source>
        <dbReference type="ARBA" id="ARBA00022723"/>
    </source>
</evidence>
<evidence type="ECO:0000256" key="3">
    <source>
        <dbReference type="ARBA" id="ARBA00022490"/>
    </source>
</evidence>
<dbReference type="GO" id="GO:0070161">
    <property type="term" value="C:anchoring junction"/>
    <property type="evidence" value="ECO:0007669"/>
    <property type="project" value="UniProtKB-SubCell"/>
</dbReference>
<dbReference type="Proteomes" id="UP000008743">
    <property type="component" value="Unassembled WGS sequence"/>
</dbReference>
<dbReference type="GO" id="GO:0005737">
    <property type="term" value="C:cytoplasm"/>
    <property type="evidence" value="ECO:0007669"/>
    <property type="project" value="UniProtKB-SubCell"/>
</dbReference>
<evidence type="ECO:0000313" key="12">
    <source>
        <dbReference type="EMBL" id="KJE96140.1"/>
    </source>
</evidence>
<dbReference type="OrthoDB" id="15567at2759"/>
<feature type="domain" description="LIM zinc-binding" evidence="11">
    <location>
        <begin position="178"/>
        <end position="237"/>
    </location>
</feature>
<dbReference type="OMA" id="YCQPCFT"/>
<evidence type="ECO:0000256" key="9">
    <source>
        <dbReference type="ARBA" id="ARBA00023038"/>
    </source>
</evidence>
<dbReference type="PANTHER" id="PTHR24216:SF8">
    <property type="entry name" value="PAXILLIN, ISOFORM F"/>
    <property type="match status" value="1"/>
</dbReference>
<dbReference type="PROSITE" id="PS00478">
    <property type="entry name" value="LIM_DOMAIN_1"/>
    <property type="match status" value="2"/>
</dbReference>
<keyword evidence="7 10" id="KW-0862">Zinc</keyword>
<organism evidence="12 13">
    <name type="scientific">Capsaspora owczarzaki (strain ATCC 30864)</name>
    <dbReference type="NCBI Taxonomy" id="595528"/>
    <lineage>
        <taxon>Eukaryota</taxon>
        <taxon>Filasterea</taxon>
        <taxon>Capsaspora</taxon>
    </lineage>
</organism>
<dbReference type="RefSeq" id="XP_004345254.1">
    <property type="nucleotide sequence ID" value="XM_004345204.2"/>
</dbReference>
<protein>
    <submittedName>
        <fullName evidence="12">Paxillin</fullName>
    </submittedName>
</protein>
<evidence type="ECO:0000313" key="13">
    <source>
        <dbReference type="Proteomes" id="UP000008743"/>
    </source>
</evidence>
<dbReference type="InParanoid" id="A0A0D2WU78"/>
<sequence length="413" mass="44399">MDELDALLKDLQGGKPVDGAAAPAPAAAAAEPAAAVNPAIAGLQQKDSRSSVDDLLADLQSFKPQIKKIESTSAPAPQRASVDELLADLQSTGTLRNSVVRSTPSAADATRPKSGVADLDSVMASLQDFKVEGASRPASMMPAAGGAPAAGGSGKLDSILNSLQSEMTSMGVDTARKGDCAACGKGIVGQVVTALGRTWHVEHFVCFQCRKPLGTTNFFEHESNPYCEKDFHELFSQRCAYCNGPVLDRCIHALGKTWHPDHFFCSQCGKNFEGGGFMERDGKAYCEEDYFNMFAPKCGGCDKAIMADCISALGYQWHPNCFVCAECKKGFNGGSFFEHEGKPFCETHYHAQSGSLCSSCQKPITGRCVTALNKKYHPEHFVCSFCMKQLQKGTFKDENGKPYCHQCHVKLFG</sequence>
<dbReference type="STRING" id="595528.A0A0D2WU78"/>
<dbReference type="FunFam" id="2.10.110.10:FF:000012">
    <property type="entry name" value="Paxillin isoform 1"/>
    <property type="match status" value="1"/>
</dbReference>
<gene>
    <name evidence="12" type="ORF">CAOG_006505</name>
</gene>
<keyword evidence="3" id="KW-0963">Cytoplasm</keyword>
<dbReference type="Gene3D" id="2.10.110.10">
    <property type="entry name" value="Cysteine Rich Protein"/>
    <property type="match status" value="4"/>
</dbReference>
<accession>A0A0D2WU78</accession>
<keyword evidence="5 10" id="KW-0479">Metal-binding</keyword>
<dbReference type="PANTHER" id="PTHR24216">
    <property type="entry name" value="PAXILLIN-RELATED"/>
    <property type="match status" value="1"/>
</dbReference>
<feature type="domain" description="LIM zinc-binding" evidence="11">
    <location>
        <begin position="356"/>
        <end position="413"/>
    </location>
</feature>
<dbReference type="SMART" id="SM00132">
    <property type="entry name" value="LIM"/>
    <property type="match status" value="4"/>
</dbReference>
<evidence type="ECO:0000256" key="7">
    <source>
        <dbReference type="ARBA" id="ARBA00022833"/>
    </source>
</evidence>
<keyword evidence="8" id="KW-0965">Cell junction</keyword>
<dbReference type="PhylomeDB" id="A0A0D2WU78"/>
<keyword evidence="13" id="KW-1185">Reference proteome</keyword>
<evidence type="ECO:0000256" key="1">
    <source>
        <dbReference type="ARBA" id="ARBA00004282"/>
    </source>
</evidence>